<feature type="transmembrane region" description="Helical" evidence="11">
    <location>
        <begin position="56"/>
        <end position="80"/>
    </location>
</feature>
<comment type="catalytic activity">
    <reaction evidence="10 11">
        <text>L-cysteinyl-[protein] + hexadecanoyl-CoA = S-hexadecanoyl-L-cysteinyl-[protein] + CoA</text>
        <dbReference type="Rhea" id="RHEA:36683"/>
        <dbReference type="Rhea" id="RHEA-COMP:10131"/>
        <dbReference type="Rhea" id="RHEA-COMP:11032"/>
        <dbReference type="ChEBI" id="CHEBI:29950"/>
        <dbReference type="ChEBI" id="CHEBI:57287"/>
        <dbReference type="ChEBI" id="CHEBI:57379"/>
        <dbReference type="ChEBI" id="CHEBI:74151"/>
        <dbReference type="EC" id="2.3.1.225"/>
    </reaction>
</comment>
<evidence type="ECO:0000256" key="9">
    <source>
        <dbReference type="ARBA" id="ARBA00038298"/>
    </source>
</evidence>
<dbReference type="GO" id="GO:0019706">
    <property type="term" value="F:protein-cysteine S-palmitoyltransferase activity"/>
    <property type="evidence" value="ECO:0007669"/>
    <property type="project" value="UniProtKB-EC"/>
</dbReference>
<dbReference type="Proteomes" id="UP000799441">
    <property type="component" value="Unassembled WGS sequence"/>
</dbReference>
<feature type="region of interest" description="Disordered" evidence="12">
    <location>
        <begin position="98"/>
        <end position="147"/>
    </location>
</feature>
<evidence type="ECO:0000313" key="14">
    <source>
        <dbReference type="EMBL" id="KAF2725389.1"/>
    </source>
</evidence>
<dbReference type="InterPro" id="IPR001594">
    <property type="entry name" value="Palmitoyltrfase_DHHC"/>
</dbReference>
<keyword evidence="7" id="KW-0449">Lipoprotein</keyword>
<comment type="subcellular location">
    <subcellularLocation>
        <location evidence="1">Membrane</location>
        <topology evidence="1">Multi-pass membrane protein</topology>
    </subcellularLocation>
</comment>
<dbReference type="EC" id="2.3.1.225" evidence="11"/>
<evidence type="ECO:0000256" key="11">
    <source>
        <dbReference type="RuleBase" id="RU079119"/>
    </source>
</evidence>
<dbReference type="GO" id="GO:0005783">
    <property type="term" value="C:endoplasmic reticulum"/>
    <property type="evidence" value="ECO:0007669"/>
    <property type="project" value="TreeGrafter"/>
</dbReference>
<keyword evidence="4 11" id="KW-1133">Transmembrane helix</keyword>
<dbReference type="GO" id="GO:0006612">
    <property type="term" value="P:protein targeting to membrane"/>
    <property type="evidence" value="ECO:0007669"/>
    <property type="project" value="TreeGrafter"/>
</dbReference>
<dbReference type="GO" id="GO:0016020">
    <property type="term" value="C:membrane"/>
    <property type="evidence" value="ECO:0007669"/>
    <property type="project" value="UniProtKB-SubCell"/>
</dbReference>
<keyword evidence="2 11" id="KW-0808">Transferase</keyword>
<evidence type="ECO:0000256" key="3">
    <source>
        <dbReference type="ARBA" id="ARBA00022692"/>
    </source>
</evidence>
<dbReference type="OrthoDB" id="331948at2759"/>
<evidence type="ECO:0000256" key="8">
    <source>
        <dbReference type="ARBA" id="ARBA00023315"/>
    </source>
</evidence>
<dbReference type="AlphaFoldDB" id="A0A9P4QI95"/>
<keyword evidence="3 11" id="KW-0812">Transmembrane</keyword>
<evidence type="ECO:0000256" key="2">
    <source>
        <dbReference type="ARBA" id="ARBA00022679"/>
    </source>
</evidence>
<feature type="transmembrane region" description="Helical" evidence="11">
    <location>
        <begin position="16"/>
        <end position="36"/>
    </location>
</feature>
<evidence type="ECO:0000313" key="15">
    <source>
        <dbReference type="Proteomes" id="UP000799441"/>
    </source>
</evidence>
<comment type="caution">
    <text evidence="14">The sequence shown here is derived from an EMBL/GenBank/DDBJ whole genome shotgun (WGS) entry which is preliminary data.</text>
</comment>
<evidence type="ECO:0000256" key="4">
    <source>
        <dbReference type="ARBA" id="ARBA00022989"/>
    </source>
</evidence>
<feature type="transmembrane region" description="Helical" evidence="11">
    <location>
        <begin position="234"/>
        <end position="253"/>
    </location>
</feature>
<evidence type="ECO:0000256" key="10">
    <source>
        <dbReference type="ARBA" id="ARBA00048048"/>
    </source>
</evidence>
<dbReference type="PANTHER" id="PTHR22883">
    <property type="entry name" value="ZINC FINGER DHHC DOMAIN CONTAINING PROTEIN"/>
    <property type="match status" value="1"/>
</dbReference>
<evidence type="ECO:0000256" key="6">
    <source>
        <dbReference type="ARBA" id="ARBA00023139"/>
    </source>
</evidence>
<feature type="domain" description="Palmitoyltransferase DHHC" evidence="13">
    <location>
        <begin position="185"/>
        <end position="307"/>
    </location>
</feature>
<comment type="domain">
    <text evidence="11">The DHHC domain is required for palmitoyltransferase activity.</text>
</comment>
<comment type="similarity">
    <text evidence="9">Belongs to the DHHC palmitoyltransferase family. PFA5 subfamily.</text>
</comment>
<evidence type="ECO:0000256" key="12">
    <source>
        <dbReference type="SAM" id="MobiDB-lite"/>
    </source>
</evidence>
<dbReference type="EMBL" id="MU003768">
    <property type="protein sequence ID" value="KAF2725389.1"/>
    <property type="molecule type" value="Genomic_DNA"/>
</dbReference>
<dbReference type="GO" id="GO:0005794">
    <property type="term" value="C:Golgi apparatus"/>
    <property type="evidence" value="ECO:0007669"/>
    <property type="project" value="TreeGrafter"/>
</dbReference>
<evidence type="ECO:0000259" key="13">
    <source>
        <dbReference type="Pfam" id="PF01529"/>
    </source>
</evidence>
<keyword evidence="15" id="KW-1185">Reference proteome</keyword>
<keyword evidence="8 11" id="KW-0012">Acyltransferase</keyword>
<evidence type="ECO:0000256" key="1">
    <source>
        <dbReference type="ARBA" id="ARBA00004141"/>
    </source>
</evidence>
<name>A0A9P4QI95_9PEZI</name>
<dbReference type="Pfam" id="PF01529">
    <property type="entry name" value="DHHC"/>
    <property type="match status" value="1"/>
</dbReference>
<accession>A0A9P4QI95</accession>
<feature type="transmembrane region" description="Helical" evidence="11">
    <location>
        <begin position="273"/>
        <end position="298"/>
    </location>
</feature>
<dbReference type="InterPro" id="IPR039859">
    <property type="entry name" value="PFA4/ZDH16/20/ERF2-like"/>
</dbReference>
<reference evidence="14" key="1">
    <citation type="journal article" date="2020" name="Stud. Mycol.">
        <title>101 Dothideomycetes genomes: a test case for predicting lifestyles and emergence of pathogens.</title>
        <authorList>
            <person name="Haridas S."/>
            <person name="Albert R."/>
            <person name="Binder M."/>
            <person name="Bloem J."/>
            <person name="Labutti K."/>
            <person name="Salamov A."/>
            <person name="Andreopoulos B."/>
            <person name="Baker S."/>
            <person name="Barry K."/>
            <person name="Bills G."/>
            <person name="Bluhm B."/>
            <person name="Cannon C."/>
            <person name="Castanera R."/>
            <person name="Culley D."/>
            <person name="Daum C."/>
            <person name="Ezra D."/>
            <person name="Gonzalez J."/>
            <person name="Henrissat B."/>
            <person name="Kuo A."/>
            <person name="Liang C."/>
            <person name="Lipzen A."/>
            <person name="Lutzoni F."/>
            <person name="Magnuson J."/>
            <person name="Mondo S."/>
            <person name="Nolan M."/>
            <person name="Ohm R."/>
            <person name="Pangilinan J."/>
            <person name="Park H.-J."/>
            <person name="Ramirez L."/>
            <person name="Alfaro M."/>
            <person name="Sun H."/>
            <person name="Tritt A."/>
            <person name="Yoshinaga Y."/>
            <person name="Zwiers L.-H."/>
            <person name="Turgeon B."/>
            <person name="Goodwin S."/>
            <person name="Spatafora J."/>
            <person name="Crous P."/>
            <person name="Grigoriev I."/>
        </authorList>
    </citation>
    <scope>NUCLEOTIDE SEQUENCE</scope>
    <source>
        <strain evidence="14">CBS 116435</strain>
    </source>
</reference>
<evidence type="ECO:0000256" key="7">
    <source>
        <dbReference type="ARBA" id="ARBA00023288"/>
    </source>
</evidence>
<proteinExistence type="inferred from homology"/>
<gene>
    <name evidence="14" type="ORF">K431DRAFT_281331</name>
</gene>
<evidence type="ECO:0000256" key="5">
    <source>
        <dbReference type="ARBA" id="ARBA00023136"/>
    </source>
</evidence>
<keyword evidence="6" id="KW-0564">Palmitate</keyword>
<organism evidence="14 15">
    <name type="scientific">Polychaeton citri CBS 116435</name>
    <dbReference type="NCBI Taxonomy" id="1314669"/>
    <lineage>
        <taxon>Eukaryota</taxon>
        <taxon>Fungi</taxon>
        <taxon>Dikarya</taxon>
        <taxon>Ascomycota</taxon>
        <taxon>Pezizomycotina</taxon>
        <taxon>Dothideomycetes</taxon>
        <taxon>Dothideomycetidae</taxon>
        <taxon>Capnodiales</taxon>
        <taxon>Capnodiaceae</taxon>
        <taxon>Polychaeton</taxon>
    </lineage>
</organism>
<sequence>MAAATRENVQAKNQGVIKVIPVILAALLIYASYVIIGPLTVDHLLTNKNHYGQIQYSKATGIAIPTVYFVLIIFMVASYLRILSVVWQDPGFVPEGYYPPRLPQTSPDPERGCKRSSSSSSSSSPQSQENCCSALASPQDDSRSTEKERWPLEIPSILLQRIPPPPGTEDFYTRDVFVCDINGLPKWCGTCCNWKPDRTHHCSNSGRCVRKMDHFCPWVGGTVGESSYKFFVQFTFYAALFTCYLLILLAYFVAENVAARSENSMVPLQVQYIVVLAICGFFCLFTLGMVVMTVQMVFQNRTTIESQSPNTRRMYLAIALPPHLQSSSPTPPPQAHRGASHPRLRMVPGLLERTITYPLCLPTNRPPLPAPHRREFAIVHTPEGLHPWDLGVKENWCAVMGRRPQDWFFPLRRSPPRHGGDGVSEYPMGWQFTGLLREIGFL</sequence>
<keyword evidence="5 11" id="KW-0472">Membrane</keyword>
<dbReference type="PANTHER" id="PTHR22883:SF23">
    <property type="entry name" value="PALMITOYLTRANSFERASE ZDHHC6"/>
    <property type="match status" value="1"/>
</dbReference>
<protein>
    <recommendedName>
        <fullName evidence="11">Palmitoyltransferase</fullName>
        <ecNumber evidence="11">2.3.1.225</ecNumber>
    </recommendedName>
</protein>
<dbReference type="PROSITE" id="PS50216">
    <property type="entry name" value="DHHC"/>
    <property type="match status" value="1"/>
</dbReference>